<dbReference type="InterPro" id="IPR050202">
    <property type="entry name" value="Cyt/Deoxycyt_deaminase"/>
</dbReference>
<dbReference type="CDD" id="cd01283">
    <property type="entry name" value="cytidine_deaminase"/>
    <property type="match status" value="1"/>
</dbReference>
<evidence type="ECO:0000256" key="1">
    <source>
        <dbReference type="ARBA" id="ARBA00006576"/>
    </source>
</evidence>
<protein>
    <submittedName>
        <fullName evidence="6">Cytidine deaminase</fullName>
    </submittedName>
</protein>
<name>A0A370BIF5_9ACTN</name>
<dbReference type="AlphaFoldDB" id="A0A370BIF5"/>
<dbReference type="Proteomes" id="UP000253741">
    <property type="component" value="Unassembled WGS sequence"/>
</dbReference>
<dbReference type="GO" id="GO:0004126">
    <property type="term" value="F:cytidine deaminase activity"/>
    <property type="evidence" value="ECO:0007669"/>
    <property type="project" value="UniProtKB-ARBA"/>
</dbReference>
<feature type="domain" description="CMP/dCMP-type deaminase" evidence="5">
    <location>
        <begin position="31"/>
        <end position="155"/>
    </location>
</feature>
<evidence type="ECO:0000259" key="5">
    <source>
        <dbReference type="PROSITE" id="PS51747"/>
    </source>
</evidence>
<keyword evidence="4" id="KW-0862">Zinc</keyword>
<dbReference type="PROSITE" id="PS00903">
    <property type="entry name" value="CYT_DCMP_DEAMINASES_1"/>
    <property type="match status" value="1"/>
</dbReference>
<dbReference type="GO" id="GO:0005829">
    <property type="term" value="C:cytosol"/>
    <property type="evidence" value="ECO:0007669"/>
    <property type="project" value="TreeGrafter"/>
</dbReference>
<dbReference type="EMBL" id="QQNA01000018">
    <property type="protein sequence ID" value="RDG39553.1"/>
    <property type="molecule type" value="Genomic_DNA"/>
</dbReference>
<dbReference type="InterPro" id="IPR002125">
    <property type="entry name" value="CMP_dCMP_dom"/>
</dbReference>
<evidence type="ECO:0000313" key="6">
    <source>
        <dbReference type="EMBL" id="RDG39553.1"/>
    </source>
</evidence>
<organism evidence="6 7">
    <name type="scientific">Streptomyces corynorhini</name>
    <dbReference type="NCBI Taxonomy" id="2282652"/>
    <lineage>
        <taxon>Bacteria</taxon>
        <taxon>Bacillati</taxon>
        <taxon>Actinomycetota</taxon>
        <taxon>Actinomycetes</taxon>
        <taxon>Kitasatosporales</taxon>
        <taxon>Streptomycetaceae</taxon>
        <taxon>Streptomyces</taxon>
    </lineage>
</organism>
<dbReference type="SUPFAM" id="SSF53927">
    <property type="entry name" value="Cytidine deaminase-like"/>
    <property type="match status" value="1"/>
</dbReference>
<keyword evidence="7" id="KW-1185">Reference proteome</keyword>
<dbReference type="GO" id="GO:0008270">
    <property type="term" value="F:zinc ion binding"/>
    <property type="evidence" value="ECO:0007669"/>
    <property type="project" value="InterPro"/>
</dbReference>
<evidence type="ECO:0000256" key="4">
    <source>
        <dbReference type="ARBA" id="ARBA00022833"/>
    </source>
</evidence>
<dbReference type="InterPro" id="IPR016193">
    <property type="entry name" value="Cytidine_deaminase-like"/>
</dbReference>
<dbReference type="GO" id="GO:0042802">
    <property type="term" value="F:identical protein binding"/>
    <property type="evidence" value="ECO:0007669"/>
    <property type="project" value="UniProtKB-ARBA"/>
</dbReference>
<dbReference type="RefSeq" id="WP_114622115.1">
    <property type="nucleotide sequence ID" value="NZ_QQNA01000018.1"/>
</dbReference>
<dbReference type="PANTHER" id="PTHR11644">
    <property type="entry name" value="CYTIDINE DEAMINASE"/>
    <property type="match status" value="1"/>
</dbReference>
<gene>
    <name evidence="6" type="ORF">DVH02_03130</name>
</gene>
<dbReference type="PANTHER" id="PTHR11644:SF2">
    <property type="entry name" value="CYTIDINE DEAMINASE"/>
    <property type="match status" value="1"/>
</dbReference>
<evidence type="ECO:0000256" key="2">
    <source>
        <dbReference type="ARBA" id="ARBA00022723"/>
    </source>
</evidence>
<dbReference type="OrthoDB" id="9795347at2"/>
<dbReference type="PROSITE" id="PS51747">
    <property type="entry name" value="CYT_DCMP_DEAMINASES_2"/>
    <property type="match status" value="1"/>
</dbReference>
<accession>A0A370BIF5</accession>
<keyword evidence="2" id="KW-0479">Metal-binding</keyword>
<proteinExistence type="inferred from homology"/>
<sequence length="159" mass="16148">MLPPAPPAASDAVSDAASAGSGATAASAAGTAVDHGLIEAATTTARARARGDSHTVAAAARAGDGRVVTAMNAYHFTGGPCAELVLVGAAAAQGIYDLTTIVAVGDGERGLMPPCGRCRQFLFDYFPTINVIVGTDEHPRTLTIAELLPEAYVWSDHQD</sequence>
<dbReference type="GO" id="GO:0072527">
    <property type="term" value="P:pyrimidine-containing compound metabolic process"/>
    <property type="evidence" value="ECO:0007669"/>
    <property type="project" value="UniProtKB-ARBA"/>
</dbReference>
<dbReference type="Gene3D" id="3.40.140.10">
    <property type="entry name" value="Cytidine Deaminase, domain 2"/>
    <property type="match status" value="1"/>
</dbReference>
<evidence type="ECO:0000313" key="7">
    <source>
        <dbReference type="Proteomes" id="UP000253741"/>
    </source>
</evidence>
<dbReference type="InterPro" id="IPR016192">
    <property type="entry name" value="APOBEC/CMP_deaminase_Zn-bd"/>
</dbReference>
<dbReference type="GO" id="GO:0055086">
    <property type="term" value="P:nucleobase-containing small molecule metabolic process"/>
    <property type="evidence" value="ECO:0007669"/>
    <property type="project" value="UniProtKB-ARBA"/>
</dbReference>
<evidence type="ECO:0000256" key="3">
    <source>
        <dbReference type="ARBA" id="ARBA00022801"/>
    </source>
</evidence>
<reference evidence="6 7" key="1">
    <citation type="submission" date="2018-07" db="EMBL/GenBank/DDBJ databases">
        <title>Streptomyces species from bats.</title>
        <authorList>
            <person name="Dunlap C."/>
        </authorList>
    </citation>
    <scope>NUCLEOTIDE SEQUENCE [LARGE SCALE GENOMIC DNA]</scope>
    <source>
        <strain evidence="6 7">AC230</strain>
    </source>
</reference>
<comment type="similarity">
    <text evidence="1">Belongs to the cytidine and deoxycytidylate deaminase family.</text>
</comment>
<comment type="caution">
    <text evidence="6">The sequence shown here is derived from an EMBL/GenBank/DDBJ whole genome shotgun (WGS) entry which is preliminary data.</text>
</comment>
<keyword evidence="3" id="KW-0378">Hydrolase</keyword>